<proteinExistence type="predicted"/>
<evidence type="ECO:0000313" key="4">
    <source>
        <dbReference type="Proteomes" id="UP000703893"/>
    </source>
</evidence>
<keyword evidence="2" id="KW-0732">Signal</keyword>
<name>A0A937X7R5_9BACT</name>
<reference evidence="3 4" key="1">
    <citation type="submission" date="2019-03" db="EMBL/GenBank/DDBJ databases">
        <title>Lake Tanganyika Metagenome-Assembled Genomes (MAGs).</title>
        <authorList>
            <person name="Tran P."/>
        </authorList>
    </citation>
    <scope>NUCLEOTIDE SEQUENCE [LARGE SCALE GENOMIC DNA]</scope>
    <source>
        <strain evidence="3">K_DeepCast_65m_m2_236</strain>
    </source>
</reference>
<dbReference type="AlphaFoldDB" id="A0A937X7R5"/>
<comment type="caution">
    <text evidence="3">The sequence shown here is derived from an EMBL/GenBank/DDBJ whole genome shotgun (WGS) entry which is preliminary data.</text>
</comment>
<dbReference type="EMBL" id="VGJX01000683">
    <property type="protein sequence ID" value="MBM3275700.1"/>
    <property type="molecule type" value="Genomic_DNA"/>
</dbReference>
<feature type="compositionally biased region" description="Low complexity" evidence="1">
    <location>
        <begin position="35"/>
        <end position="56"/>
    </location>
</feature>
<evidence type="ECO:0000256" key="2">
    <source>
        <dbReference type="SAM" id="SignalP"/>
    </source>
</evidence>
<evidence type="ECO:0000256" key="1">
    <source>
        <dbReference type="SAM" id="MobiDB-lite"/>
    </source>
</evidence>
<sequence>MNRFNRTVPFAVSALVASACNLIVPGMGTGPSPGPSSSPGASASPSATPSASPAAARTPDPQQVDVCADIAETDFPVTAAAATDSAPALDTKHKENRITLATVGSAKRGFVKLNGDKEGPWDIFLTKNVAFKLTKADGAAVTLSASSSTFPDCPSLARKYTV</sequence>
<organism evidence="3 4">
    <name type="scientific">Candidatus Tanganyikabacteria bacterium</name>
    <dbReference type="NCBI Taxonomy" id="2961651"/>
    <lineage>
        <taxon>Bacteria</taxon>
        <taxon>Bacillati</taxon>
        <taxon>Candidatus Sericytochromatia</taxon>
        <taxon>Candidatus Tanganyikabacteria</taxon>
    </lineage>
</organism>
<feature type="region of interest" description="Disordered" evidence="1">
    <location>
        <begin position="30"/>
        <end position="62"/>
    </location>
</feature>
<feature type="signal peptide" evidence="2">
    <location>
        <begin position="1"/>
        <end position="19"/>
    </location>
</feature>
<feature type="chain" id="PRO_5036921503" evidence="2">
    <location>
        <begin position="20"/>
        <end position="162"/>
    </location>
</feature>
<evidence type="ECO:0000313" key="3">
    <source>
        <dbReference type="EMBL" id="MBM3275700.1"/>
    </source>
</evidence>
<accession>A0A937X7R5</accession>
<feature type="non-terminal residue" evidence="3">
    <location>
        <position position="162"/>
    </location>
</feature>
<dbReference type="PROSITE" id="PS51257">
    <property type="entry name" value="PROKAR_LIPOPROTEIN"/>
    <property type="match status" value="1"/>
</dbReference>
<dbReference type="Proteomes" id="UP000703893">
    <property type="component" value="Unassembled WGS sequence"/>
</dbReference>
<gene>
    <name evidence="3" type="ORF">FJZ00_11145</name>
</gene>
<protein>
    <submittedName>
        <fullName evidence="3">Uncharacterized protein</fullName>
    </submittedName>
</protein>